<dbReference type="AlphaFoldDB" id="A0A9N9URK6"/>
<feature type="compositionally biased region" description="Basic and acidic residues" evidence="1">
    <location>
        <begin position="158"/>
        <end position="180"/>
    </location>
</feature>
<name>A0A9N9URK6_9HYPO</name>
<gene>
    <name evidence="2" type="ORF">CBYS24578_00014412</name>
</gene>
<protein>
    <submittedName>
        <fullName evidence="2">Uncharacterized protein</fullName>
    </submittedName>
</protein>
<evidence type="ECO:0000313" key="2">
    <source>
        <dbReference type="EMBL" id="CAG9996194.1"/>
    </source>
</evidence>
<organism evidence="2 3">
    <name type="scientific">Clonostachys byssicola</name>
    <dbReference type="NCBI Taxonomy" id="160290"/>
    <lineage>
        <taxon>Eukaryota</taxon>
        <taxon>Fungi</taxon>
        <taxon>Dikarya</taxon>
        <taxon>Ascomycota</taxon>
        <taxon>Pezizomycotina</taxon>
        <taxon>Sordariomycetes</taxon>
        <taxon>Hypocreomycetidae</taxon>
        <taxon>Hypocreales</taxon>
        <taxon>Bionectriaceae</taxon>
        <taxon>Clonostachys</taxon>
    </lineage>
</organism>
<evidence type="ECO:0000313" key="3">
    <source>
        <dbReference type="Proteomes" id="UP000754883"/>
    </source>
</evidence>
<sequence>MASAKSNDTVMAGTAESAIDRLRNQLRSDIKARFKGQMPRDWPKDFYERPFLYYFAETFLKVCSLERKEDRVVVMEELKPTFSELESALKLTARNLKHQAQDQDPEQAVVILTAAFTFWEKINEMNKTLEAVKSGEAHDYLMEYLREFNAGLAQEASVKRESHAAVDEKQNGPEPKEKAPAKQTDIQASQSGTRKQGVSRAVNET</sequence>
<feature type="region of interest" description="Disordered" evidence="1">
    <location>
        <begin position="158"/>
        <end position="205"/>
    </location>
</feature>
<keyword evidence="3" id="KW-1185">Reference proteome</keyword>
<dbReference type="Proteomes" id="UP000754883">
    <property type="component" value="Unassembled WGS sequence"/>
</dbReference>
<evidence type="ECO:0000256" key="1">
    <source>
        <dbReference type="SAM" id="MobiDB-lite"/>
    </source>
</evidence>
<proteinExistence type="predicted"/>
<feature type="compositionally biased region" description="Polar residues" evidence="1">
    <location>
        <begin position="184"/>
        <end position="205"/>
    </location>
</feature>
<accession>A0A9N9URK6</accession>
<comment type="caution">
    <text evidence="2">The sequence shown here is derived from an EMBL/GenBank/DDBJ whole genome shotgun (WGS) entry which is preliminary data.</text>
</comment>
<reference evidence="2" key="1">
    <citation type="submission" date="2021-10" db="EMBL/GenBank/DDBJ databases">
        <authorList>
            <person name="Piombo E."/>
        </authorList>
    </citation>
    <scope>NUCLEOTIDE SEQUENCE</scope>
</reference>
<dbReference type="OrthoDB" id="5149751at2759"/>
<dbReference type="EMBL" id="CABFNO020001538">
    <property type="protein sequence ID" value="CAG9996194.1"/>
    <property type="molecule type" value="Genomic_DNA"/>
</dbReference>